<gene>
    <name evidence="1" type="ORF">F4820DRAFT_468481</name>
</gene>
<comment type="caution">
    <text evidence="1">The sequence shown here is derived from an EMBL/GenBank/DDBJ whole genome shotgun (WGS) entry which is preliminary data.</text>
</comment>
<accession>A0ACB9Z551</accession>
<proteinExistence type="predicted"/>
<organism evidence="1 2">
    <name type="scientific">Hypoxylon rubiginosum</name>
    <dbReference type="NCBI Taxonomy" id="110542"/>
    <lineage>
        <taxon>Eukaryota</taxon>
        <taxon>Fungi</taxon>
        <taxon>Dikarya</taxon>
        <taxon>Ascomycota</taxon>
        <taxon>Pezizomycotina</taxon>
        <taxon>Sordariomycetes</taxon>
        <taxon>Xylariomycetidae</taxon>
        <taxon>Xylariales</taxon>
        <taxon>Hypoxylaceae</taxon>
        <taxon>Hypoxylon</taxon>
    </lineage>
</organism>
<name>A0ACB9Z551_9PEZI</name>
<evidence type="ECO:0000313" key="1">
    <source>
        <dbReference type="EMBL" id="KAI4866874.1"/>
    </source>
</evidence>
<dbReference type="Proteomes" id="UP001497700">
    <property type="component" value="Unassembled WGS sequence"/>
</dbReference>
<protein>
    <submittedName>
        <fullName evidence="1">Uncharacterized protein</fullName>
    </submittedName>
</protein>
<sequence>MAPHASRERGRATLLQGYEIAIADNLGPGWTAADVSRWVNYHGGVFNHTMGEGVTHLLATPEQFKQKLPAVKTALAFKATHIVTKDWLEDTLEKRRRQKEREYSLREVLREENAKKKLDEKARKGIEQGETFVNTNLYHIYRDETYFSYEITITRNDEAAGNVGQKYILYIWESNPKPHLYYFVTKFYKKPRDNRPIIYRPHDSPSLLKPALDDFKGFFRKKTGIDWDERIAKQGTTPADKFQYQPPTGGKPVGLVSDIDAHTKPSELPSLSSNSSPTPAKPALPEPGLELAPVAEEQDRNEGTKLASLGNESYAGTKRGLDGEQTLPTPKKQKMSAMAAAEEASASTISNLAELVRAQRDRQGVESRKAQVIPIVLDNENDSTAESHASED</sequence>
<evidence type="ECO:0000313" key="2">
    <source>
        <dbReference type="Proteomes" id="UP001497700"/>
    </source>
</evidence>
<reference evidence="1 2" key="1">
    <citation type="journal article" date="2022" name="New Phytol.">
        <title>Ecological generalism drives hyperdiversity of secondary metabolite gene clusters in xylarialean endophytes.</title>
        <authorList>
            <person name="Franco M.E.E."/>
            <person name="Wisecaver J.H."/>
            <person name="Arnold A.E."/>
            <person name="Ju Y.M."/>
            <person name="Slot J.C."/>
            <person name="Ahrendt S."/>
            <person name="Moore L.P."/>
            <person name="Eastman K.E."/>
            <person name="Scott K."/>
            <person name="Konkel Z."/>
            <person name="Mondo S.J."/>
            <person name="Kuo A."/>
            <person name="Hayes R.D."/>
            <person name="Haridas S."/>
            <person name="Andreopoulos B."/>
            <person name="Riley R."/>
            <person name="LaButti K."/>
            <person name="Pangilinan J."/>
            <person name="Lipzen A."/>
            <person name="Amirebrahimi M."/>
            <person name="Yan J."/>
            <person name="Adam C."/>
            <person name="Keymanesh K."/>
            <person name="Ng V."/>
            <person name="Louie K."/>
            <person name="Northen T."/>
            <person name="Drula E."/>
            <person name="Henrissat B."/>
            <person name="Hsieh H.M."/>
            <person name="Youens-Clark K."/>
            <person name="Lutzoni F."/>
            <person name="Miadlikowska J."/>
            <person name="Eastwood D.C."/>
            <person name="Hamelin R.C."/>
            <person name="Grigoriev I.V."/>
            <person name="U'Ren J.M."/>
        </authorList>
    </citation>
    <scope>NUCLEOTIDE SEQUENCE [LARGE SCALE GENOMIC DNA]</scope>
    <source>
        <strain evidence="1 2">CBS 119005</strain>
    </source>
</reference>
<dbReference type="EMBL" id="MU393453">
    <property type="protein sequence ID" value="KAI4866874.1"/>
    <property type="molecule type" value="Genomic_DNA"/>
</dbReference>
<keyword evidence="2" id="KW-1185">Reference proteome</keyword>